<dbReference type="GO" id="GO:0006754">
    <property type="term" value="P:ATP biosynthetic process"/>
    <property type="evidence" value="ECO:0007669"/>
    <property type="project" value="TreeGrafter"/>
</dbReference>
<evidence type="ECO:0000256" key="1">
    <source>
        <dbReference type="ARBA" id="ARBA00022801"/>
    </source>
</evidence>
<dbReference type="AlphaFoldDB" id="A0A1C4CBR0"/>
<dbReference type="InterPro" id="IPR020084">
    <property type="entry name" value="NUDIX_hydrolase_CS"/>
</dbReference>
<dbReference type="PANTHER" id="PTHR21340">
    <property type="entry name" value="DIADENOSINE 5,5-P1,P4-TETRAPHOSPHATE PYROPHOSPHOHYDROLASE MUTT"/>
    <property type="match status" value="1"/>
</dbReference>
<dbReference type="PANTHER" id="PTHR21340:SF7">
    <property type="entry name" value="NUDIX HYDROLASE DOMAIN-CONTAINING PROTEIN"/>
    <property type="match status" value="1"/>
</dbReference>
<dbReference type="InterPro" id="IPR000086">
    <property type="entry name" value="NUDIX_hydrolase_dom"/>
</dbReference>
<dbReference type="SUPFAM" id="SSF55811">
    <property type="entry name" value="Nudix"/>
    <property type="match status" value="1"/>
</dbReference>
<dbReference type="CDD" id="cd04662">
    <property type="entry name" value="NUDIX_Hydrolase"/>
    <property type="match status" value="1"/>
</dbReference>
<evidence type="ECO:0000259" key="2">
    <source>
        <dbReference type="PROSITE" id="PS51462"/>
    </source>
</evidence>
<keyword evidence="4" id="KW-1185">Reference proteome</keyword>
<dbReference type="GO" id="GO:0006167">
    <property type="term" value="P:AMP biosynthetic process"/>
    <property type="evidence" value="ECO:0007669"/>
    <property type="project" value="TreeGrafter"/>
</dbReference>
<sequence length="152" mass="16795">MPQQSAGILLYRFYQAHLEVLLVHPGGPFWARKDVGVWSIPKGLIDTNENPLAAAQREFAEETGHTLAGPFHTLQPIRQKTGKVIYAWATAGNLDAAAITSNTFTMEWPPKSGIQKSFPEVDKAGWFDISTAREKILPSQVALLNELEQLLA</sequence>
<protein>
    <submittedName>
        <fullName evidence="3">Predicted NTP pyrophosphohydrolase, NUDIX family</fullName>
    </submittedName>
</protein>
<dbReference type="RefSeq" id="WP_089710621.1">
    <property type="nucleotide sequence ID" value="NZ_FMAR01000004.1"/>
</dbReference>
<dbReference type="Gene3D" id="3.90.79.10">
    <property type="entry name" value="Nucleoside Triphosphate Pyrophosphohydrolase"/>
    <property type="match status" value="1"/>
</dbReference>
<dbReference type="GO" id="GO:0004081">
    <property type="term" value="F:bis(5'-nucleosyl)-tetraphosphatase (asymmetrical) activity"/>
    <property type="evidence" value="ECO:0007669"/>
    <property type="project" value="TreeGrafter"/>
</dbReference>
<accession>A0A1C4CBR0</accession>
<dbReference type="PROSITE" id="PS00893">
    <property type="entry name" value="NUDIX_BOX"/>
    <property type="match status" value="1"/>
</dbReference>
<dbReference type="OrthoDB" id="954553at2"/>
<dbReference type="EMBL" id="FMAR01000004">
    <property type="protein sequence ID" value="SCC16423.1"/>
    <property type="molecule type" value="Genomic_DNA"/>
</dbReference>
<dbReference type="InterPro" id="IPR051325">
    <property type="entry name" value="Nudix_hydrolase_domain"/>
</dbReference>
<evidence type="ECO:0000313" key="4">
    <source>
        <dbReference type="Proteomes" id="UP000242818"/>
    </source>
</evidence>
<dbReference type="STRING" id="1335309.GA0116948_10446"/>
<gene>
    <name evidence="3" type="ORF">GA0116948_10446</name>
</gene>
<organism evidence="3 4">
    <name type="scientific">Chitinophaga costaii</name>
    <dbReference type="NCBI Taxonomy" id="1335309"/>
    <lineage>
        <taxon>Bacteria</taxon>
        <taxon>Pseudomonadati</taxon>
        <taxon>Bacteroidota</taxon>
        <taxon>Chitinophagia</taxon>
        <taxon>Chitinophagales</taxon>
        <taxon>Chitinophagaceae</taxon>
        <taxon>Chitinophaga</taxon>
    </lineage>
</organism>
<proteinExistence type="predicted"/>
<reference evidence="3 4" key="1">
    <citation type="submission" date="2016-08" db="EMBL/GenBank/DDBJ databases">
        <authorList>
            <person name="Seilhamer J.J."/>
        </authorList>
    </citation>
    <scope>NUCLEOTIDE SEQUENCE [LARGE SCALE GENOMIC DNA]</scope>
    <source>
        <strain evidence="3 4">A37T2</strain>
    </source>
</reference>
<dbReference type="Pfam" id="PF00293">
    <property type="entry name" value="NUDIX"/>
    <property type="match status" value="1"/>
</dbReference>
<keyword evidence="1 3" id="KW-0378">Hydrolase</keyword>
<dbReference type="PROSITE" id="PS51462">
    <property type="entry name" value="NUDIX"/>
    <property type="match status" value="1"/>
</dbReference>
<evidence type="ECO:0000313" key="3">
    <source>
        <dbReference type="EMBL" id="SCC16423.1"/>
    </source>
</evidence>
<dbReference type="Proteomes" id="UP000242818">
    <property type="component" value="Unassembled WGS sequence"/>
</dbReference>
<feature type="domain" description="Nudix hydrolase" evidence="2">
    <location>
        <begin position="1"/>
        <end position="150"/>
    </location>
</feature>
<dbReference type="InterPro" id="IPR015797">
    <property type="entry name" value="NUDIX_hydrolase-like_dom_sf"/>
</dbReference>
<name>A0A1C4CBR0_9BACT</name>